<dbReference type="GO" id="GO:0005829">
    <property type="term" value="C:cytosol"/>
    <property type="evidence" value="ECO:0007669"/>
    <property type="project" value="TreeGrafter"/>
</dbReference>
<evidence type="ECO:0000256" key="2">
    <source>
        <dbReference type="ARBA" id="ARBA00022490"/>
    </source>
</evidence>
<evidence type="ECO:0000259" key="10">
    <source>
        <dbReference type="PROSITE" id="PS50110"/>
    </source>
</evidence>
<dbReference type="InterPro" id="IPR016032">
    <property type="entry name" value="Sig_transdc_resp-reg_C-effctor"/>
</dbReference>
<dbReference type="Gene3D" id="1.10.10.10">
    <property type="entry name" value="Winged helix-like DNA-binding domain superfamily/Winged helix DNA-binding domain"/>
    <property type="match status" value="1"/>
</dbReference>
<evidence type="ECO:0000256" key="1">
    <source>
        <dbReference type="ARBA" id="ARBA00004496"/>
    </source>
</evidence>
<feature type="DNA-binding region" description="OmpR/PhoB-type" evidence="9">
    <location>
        <begin position="130"/>
        <end position="228"/>
    </location>
</feature>
<dbReference type="PANTHER" id="PTHR48111:SF39">
    <property type="entry name" value="TRANSCRIPTIONAL REGULATORY PROTEIN CPXR"/>
    <property type="match status" value="1"/>
</dbReference>
<dbReference type="PROSITE" id="PS50110">
    <property type="entry name" value="RESPONSE_REGULATORY"/>
    <property type="match status" value="1"/>
</dbReference>
<evidence type="ECO:0000256" key="3">
    <source>
        <dbReference type="ARBA" id="ARBA00022553"/>
    </source>
</evidence>
<dbReference type="InterPro" id="IPR001789">
    <property type="entry name" value="Sig_transdc_resp-reg_receiver"/>
</dbReference>
<dbReference type="PROSITE" id="PS51755">
    <property type="entry name" value="OMPR_PHOB"/>
    <property type="match status" value="1"/>
</dbReference>
<dbReference type="InterPro" id="IPR039420">
    <property type="entry name" value="WalR-like"/>
</dbReference>
<sequence>MQAKSLLLIDDDLELTDLIREYLSPQEYSIDTAHDGLTGLNMATKGNYDLILLDVMLPVMDGFEVLKKLRQSSLTPVLMLTAKGDDFDRIFGLELGADDYLPKPFNPRELSARIKAIVRRIEHIGNAHQHMSLSSAEVTLNPANQTVICNAHPVELTGTEFGILQLLMQQSGNLVTKQQLSEQVLGRKLVAFDRSIDMHVSNIRKKLGQASQQDKIKTIRGSGYIFTEAMQ</sequence>
<evidence type="ECO:0000259" key="11">
    <source>
        <dbReference type="PROSITE" id="PS51755"/>
    </source>
</evidence>
<dbReference type="InterPro" id="IPR036388">
    <property type="entry name" value="WH-like_DNA-bd_sf"/>
</dbReference>
<dbReference type="GO" id="GO:0000156">
    <property type="term" value="F:phosphorelay response regulator activity"/>
    <property type="evidence" value="ECO:0007669"/>
    <property type="project" value="TreeGrafter"/>
</dbReference>
<name>A0A8J6M3M0_9ALTE</name>
<feature type="modified residue" description="4-aspartylphosphate" evidence="8">
    <location>
        <position position="54"/>
    </location>
</feature>
<keyword evidence="6 9" id="KW-0238">DNA-binding</keyword>
<dbReference type="FunFam" id="3.40.50.2300:FF:000001">
    <property type="entry name" value="DNA-binding response regulator PhoB"/>
    <property type="match status" value="1"/>
</dbReference>
<dbReference type="GO" id="GO:0032993">
    <property type="term" value="C:protein-DNA complex"/>
    <property type="evidence" value="ECO:0007669"/>
    <property type="project" value="TreeGrafter"/>
</dbReference>
<dbReference type="EMBL" id="JACNEP010000021">
    <property type="protein sequence ID" value="MBC3767633.1"/>
    <property type="molecule type" value="Genomic_DNA"/>
</dbReference>
<dbReference type="PANTHER" id="PTHR48111">
    <property type="entry name" value="REGULATOR OF RPOS"/>
    <property type="match status" value="1"/>
</dbReference>
<keyword evidence="13" id="KW-1185">Reference proteome</keyword>
<dbReference type="SMART" id="SM00448">
    <property type="entry name" value="REC"/>
    <property type="match status" value="1"/>
</dbReference>
<keyword evidence="4" id="KW-0902">Two-component regulatory system</keyword>
<evidence type="ECO:0000256" key="4">
    <source>
        <dbReference type="ARBA" id="ARBA00023012"/>
    </source>
</evidence>
<keyword evidence="2" id="KW-0963">Cytoplasm</keyword>
<dbReference type="GO" id="GO:0000976">
    <property type="term" value="F:transcription cis-regulatory region binding"/>
    <property type="evidence" value="ECO:0007669"/>
    <property type="project" value="TreeGrafter"/>
</dbReference>
<evidence type="ECO:0000256" key="8">
    <source>
        <dbReference type="PROSITE-ProRule" id="PRU00169"/>
    </source>
</evidence>
<dbReference type="CDD" id="cd00383">
    <property type="entry name" value="trans_reg_C"/>
    <property type="match status" value="1"/>
</dbReference>
<proteinExistence type="predicted"/>
<dbReference type="InterPro" id="IPR011006">
    <property type="entry name" value="CheY-like_superfamily"/>
</dbReference>
<dbReference type="Proteomes" id="UP000601768">
    <property type="component" value="Unassembled WGS sequence"/>
</dbReference>
<comment type="caution">
    <text evidence="12">The sequence shown here is derived from an EMBL/GenBank/DDBJ whole genome shotgun (WGS) entry which is preliminary data.</text>
</comment>
<keyword evidence="3 8" id="KW-0597">Phosphoprotein</keyword>
<comment type="subcellular location">
    <subcellularLocation>
        <location evidence="1">Cytoplasm</location>
    </subcellularLocation>
</comment>
<keyword evidence="5" id="KW-0805">Transcription regulation</keyword>
<dbReference type="Gene3D" id="3.40.50.2300">
    <property type="match status" value="1"/>
</dbReference>
<dbReference type="SMART" id="SM00862">
    <property type="entry name" value="Trans_reg_C"/>
    <property type="match status" value="1"/>
</dbReference>
<evidence type="ECO:0000256" key="6">
    <source>
        <dbReference type="ARBA" id="ARBA00023125"/>
    </source>
</evidence>
<dbReference type="Gene3D" id="6.10.250.690">
    <property type="match status" value="1"/>
</dbReference>
<accession>A0A8J6M3M0</accession>
<dbReference type="SUPFAM" id="SSF52172">
    <property type="entry name" value="CheY-like"/>
    <property type="match status" value="1"/>
</dbReference>
<dbReference type="AlphaFoldDB" id="A0A8J6M3M0"/>
<evidence type="ECO:0000313" key="12">
    <source>
        <dbReference type="EMBL" id="MBC3767633.1"/>
    </source>
</evidence>
<dbReference type="InterPro" id="IPR001867">
    <property type="entry name" value="OmpR/PhoB-type_DNA-bd"/>
</dbReference>
<dbReference type="RefSeq" id="WP_186508266.1">
    <property type="nucleotide sequence ID" value="NZ_JACNEP010000021.1"/>
</dbReference>
<keyword evidence="7" id="KW-0804">Transcription</keyword>
<reference evidence="12" key="1">
    <citation type="journal article" date="2018" name="Int. J. Syst. Evol. Microbiol.">
        <title>Neptunicella marina gen. nov., sp. nov., isolated from surface seawater.</title>
        <authorList>
            <person name="Liu X."/>
            <person name="Lai Q."/>
            <person name="Du Y."/>
            <person name="Zhang X."/>
            <person name="Liu Z."/>
            <person name="Sun F."/>
            <person name="Shao Z."/>
        </authorList>
    </citation>
    <scope>NUCLEOTIDE SEQUENCE</scope>
    <source>
        <strain evidence="12">S27-2</strain>
    </source>
</reference>
<evidence type="ECO:0000256" key="7">
    <source>
        <dbReference type="ARBA" id="ARBA00023163"/>
    </source>
</evidence>
<dbReference type="Pfam" id="PF00486">
    <property type="entry name" value="Trans_reg_C"/>
    <property type="match status" value="1"/>
</dbReference>
<evidence type="ECO:0000256" key="9">
    <source>
        <dbReference type="PROSITE-ProRule" id="PRU01091"/>
    </source>
</evidence>
<protein>
    <submittedName>
        <fullName evidence="12">Response regulator transcription factor</fullName>
    </submittedName>
</protein>
<evidence type="ECO:0000313" key="13">
    <source>
        <dbReference type="Proteomes" id="UP000601768"/>
    </source>
</evidence>
<feature type="domain" description="Response regulatory" evidence="10">
    <location>
        <begin position="5"/>
        <end position="118"/>
    </location>
</feature>
<dbReference type="GO" id="GO:0006355">
    <property type="term" value="P:regulation of DNA-templated transcription"/>
    <property type="evidence" value="ECO:0007669"/>
    <property type="project" value="InterPro"/>
</dbReference>
<evidence type="ECO:0000256" key="5">
    <source>
        <dbReference type="ARBA" id="ARBA00023015"/>
    </source>
</evidence>
<dbReference type="SUPFAM" id="SSF46894">
    <property type="entry name" value="C-terminal effector domain of the bipartite response regulators"/>
    <property type="match status" value="1"/>
</dbReference>
<reference evidence="12" key="2">
    <citation type="submission" date="2020-08" db="EMBL/GenBank/DDBJ databases">
        <authorList>
            <person name="Lai Q."/>
        </authorList>
    </citation>
    <scope>NUCLEOTIDE SEQUENCE</scope>
    <source>
        <strain evidence="12">S27-2</strain>
    </source>
</reference>
<gene>
    <name evidence="12" type="ORF">H8B19_17265</name>
</gene>
<dbReference type="Pfam" id="PF00072">
    <property type="entry name" value="Response_reg"/>
    <property type="match status" value="1"/>
</dbReference>
<feature type="domain" description="OmpR/PhoB-type" evidence="11">
    <location>
        <begin position="130"/>
        <end position="228"/>
    </location>
</feature>
<organism evidence="12 13">
    <name type="scientific">Neptunicella marina</name>
    <dbReference type="NCBI Taxonomy" id="2125989"/>
    <lineage>
        <taxon>Bacteria</taxon>
        <taxon>Pseudomonadati</taxon>
        <taxon>Pseudomonadota</taxon>
        <taxon>Gammaproteobacteria</taxon>
        <taxon>Alteromonadales</taxon>
        <taxon>Alteromonadaceae</taxon>
        <taxon>Neptunicella</taxon>
    </lineage>
</organism>